<name>A0A0F9E575_9ZZZZ</name>
<feature type="non-terminal residue" evidence="1">
    <location>
        <position position="224"/>
    </location>
</feature>
<dbReference type="SUPFAM" id="SSF51905">
    <property type="entry name" value="FAD/NAD(P)-binding domain"/>
    <property type="match status" value="1"/>
</dbReference>
<dbReference type="Gene3D" id="3.50.50.60">
    <property type="entry name" value="FAD/NAD(P)-binding domain"/>
    <property type="match status" value="1"/>
</dbReference>
<sequence>MANLDQAINIRGLKRFAIDRFPAAEIPEGIQASGKSVAVIGSGPAGLAAAHSLAMAGHHATVFEYADGVRMFAYCRRQTGCLMEVSDKFLGTKGRCNLLAHRIEGETNWRYEGRSCNRFDLEHAALFSSIRCGKPINNGLYMARSSMMAIMGRMVTYTGQTLTWEQCLNSTVDLTPEKYEWGPIATPPIAVPLPDRNFEVEWTIRSAPCSIGWLSQGVARVSST</sequence>
<gene>
    <name evidence="1" type="ORF">LCGC14_2196280</name>
</gene>
<comment type="caution">
    <text evidence="1">The sequence shown here is derived from an EMBL/GenBank/DDBJ whole genome shotgun (WGS) entry which is preliminary data.</text>
</comment>
<reference evidence="1" key="1">
    <citation type="journal article" date="2015" name="Nature">
        <title>Complex archaea that bridge the gap between prokaryotes and eukaryotes.</title>
        <authorList>
            <person name="Spang A."/>
            <person name="Saw J.H."/>
            <person name="Jorgensen S.L."/>
            <person name="Zaremba-Niedzwiedzka K."/>
            <person name="Martijn J."/>
            <person name="Lind A.E."/>
            <person name="van Eijk R."/>
            <person name="Schleper C."/>
            <person name="Guy L."/>
            <person name="Ettema T.J."/>
        </authorList>
    </citation>
    <scope>NUCLEOTIDE SEQUENCE</scope>
</reference>
<dbReference type="InterPro" id="IPR036188">
    <property type="entry name" value="FAD/NAD-bd_sf"/>
</dbReference>
<proteinExistence type="predicted"/>
<evidence type="ECO:0000313" key="1">
    <source>
        <dbReference type="EMBL" id="KKL61336.1"/>
    </source>
</evidence>
<dbReference type="Pfam" id="PF13450">
    <property type="entry name" value="NAD_binding_8"/>
    <property type="match status" value="1"/>
</dbReference>
<accession>A0A0F9E575</accession>
<dbReference type="EMBL" id="LAZR01028850">
    <property type="protein sequence ID" value="KKL61336.1"/>
    <property type="molecule type" value="Genomic_DNA"/>
</dbReference>
<evidence type="ECO:0008006" key="2">
    <source>
        <dbReference type="Google" id="ProtNLM"/>
    </source>
</evidence>
<dbReference type="AlphaFoldDB" id="A0A0F9E575"/>
<protein>
    <recommendedName>
        <fullName evidence="2">FAD/NAD(P)-binding domain-containing protein</fullName>
    </recommendedName>
</protein>
<organism evidence="1">
    <name type="scientific">marine sediment metagenome</name>
    <dbReference type="NCBI Taxonomy" id="412755"/>
    <lineage>
        <taxon>unclassified sequences</taxon>
        <taxon>metagenomes</taxon>
        <taxon>ecological metagenomes</taxon>
    </lineage>
</organism>